<gene>
    <name evidence="1" type="ORF">M5X16_20585</name>
    <name evidence="2" type="ORF">PC41400_16670</name>
</gene>
<organism evidence="2 3">
    <name type="scientific">Paenibacillus chitinolyticus</name>
    <dbReference type="NCBI Taxonomy" id="79263"/>
    <lineage>
        <taxon>Bacteria</taxon>
        <taxon>Bacillati</taxon>
        <taxon>Bacillota</taxon>
        <taxon>Bacilli</taxon>
        <taxon>Bacillales</taxon>
        <taxon>Paenibacillaceae</taxon>
        <taxon>Paenibacillus</taxon>
    </lineage>
</organism>
<dbReference type="AlphaFoldDB" id="A0A410WXS1"/>
<evidence type="ECO:0000313" key="4">
    <source>
        <dbReference type="Proteomes" id="UP001527202"/>
    </source>
</evidence>
<dbReference type="Proteomes" id="UP001527202">
    <property type="component" value="Unassembled WGS sequence"/>
</dbReference>
<accession>A0A410WXS1</accession>
<reference evidence="2 3" key="1">
    <citation type="submission" date="2018-01" db="EMBL/GenBank/DDBJ databases">
        <title>The whole genome sequencing and assembly of Paenibacillus chitinolyticus KCCM 41400 strain.</title>
        <authorList>
            <person name="Kim J.-Y."/>
            <person name="Park M.-K."/>
            <person name="Lee Y.-J."/>
            <person name="Yi H."/>
            <person name="Bahn Y.-S."/>
            <person name="Kim J.F."/>
            <person name="Lee D.-W."/>
        </authorList>
    </citation>
    <scope>NUCLEOTIDE SEQUENCE [LARGE SCALE GENOMIC DNA]</scope>
    <source>
        <strain evidence="2 3">KCCM 41400</strain>
    </source>
</reference>
<dbReference type="OrthoDB" id="2974166at2"/>
<protein>
    <submittedName>
        <fullName evidence="2">Uncharacterized protein</fullName>
    </submittedName>
</protein>
<dbReference type="RefSeq" id="WP_042226093.1">
    <property type="nucleotide sequence ID" value="NZ_CP026520.1"/>
</dbReference>
<sequence length="350" mass="41536">MKSSLYYHPQRVIVKDSAIILNSAHYMPIKHFVGLLEEKVPQCIHDLKNLTVQYSIATEWSLEKGLTGLEDPSLWEIVNQSDENNSFAGYLPLKKGLIEWINKYKLFSSTGFYLSLALWSVEVYYKQCLETEREKRIAHMKKTCEELEISEAQYWVSFPYEPNKEVLSLSKEIVYANERDTEALYESTENITEFDDLFFDQNFPFIFAPNQLYLILNGDPSIDDFEDLKPHSKNEEDYKPNPANSFSGYGWDPREDSWREYEKRIDCWYEKYKHMYKERTESILYENGYVRSKAKRNIEHYSWLVYYQILGWSLKDIANHWSEKNESAFSEDTIWKGLKSAAEIVYINLR</sequence>
<proteinExistence type="predicted"/>
<dbReference type="KEGG" id="pchi:PC41400_16670"/>
<evidence type="ECO:0000313" key="2">
    <source>
        <dbReference type="EMBL" id="QAV19225.1"/>
    </source>
</evidence>
<keyword evidence="4" id="KW-1185">Reference proteome</keyword>
<name>A0A410WXS1_9BACL</name>
<dbReference type="EMBL" id="JAMDMJ010000029">
    <property type="protein sequence ID" value="MCY9598148.1"/>
    <property type="molecule type" value="Genomic_DNA"/>
</dbReference>
<reference evidence="1 4" key="2">
    <citation type="submission" date="2022-05" db="EMBL/GenBank/DDBJ databases">
        <title>Genome Sequencing of Bee-Associated Microbes.</title>
        <authorList>
            <person name="Dunlap C."/>
        </authorList>
    </citation>
    <scope>NUCLEOTIDE SEQUENCE [LARGE SCALE GENOMIC DNA]</scope>
    <source>
        <strain evidence="1 4">NRRL B-23120</strain>
    </source>
</reference>
<evidence type="ECO:0000313" key="3">
    <source>
        <dbReference type="Proteomes" id="UP000288943"/>
    </source>
</evidence>
<dbReference type="Proteomes" id="UP000288943">
    <property type="component" value="Chromosome"/>
</dbReference>
<dbReference type="EMBL" id="CP026520">
    <property type="protein sequence ID" value="QAV19225.1"/>
    <property type="molecule type" value="Genomic_DNA"/>
</dbReference>
<evidence type="ECO:0000313" key="1">
    <source>
        <dbReference type="EMBL" id="MCY9598148.1"/>
    </source>
</evidence>
<dbReference type="GeneID" id="95376443"/>